<feature type="region of interest" description="Disordered" evidence="1">
    <location>
        <begin position="1"/>
        <end position="40"/>
    </location>
</feature>
<organism evidence="2 3">
    <name type="scientific">Mycena pura</name>
    <dbReference type="NCBI Taxonomy" id="153505"/>
    <lineage>
        <taxon>Eukaryota</taxon>
        <taxon>Fungi</taxon>
        <taxon>Dikarya</taxon>
        <taxon>Basidiomycota</taxon>
        <taxon>Agaricomycotina</taxon>
        <taxon>Agaricomycetes</taxon>
        <taxon>Agaricomycetidae</taxon>
        <taxon>Agaricales</taxon>
        <taxon>Marasmiineae</taxon>
        <taxon>Mycenaceae</taxon>
        <taxon>Mycena</taxon>
    </lineage>
</organism>
<gene>
    <name evidence="2" type="ORF">GGX14DRAFT_404142</name>
</gene>
<proteinExistence type="predicted"/>
<dbReference type="Proteomes" id="UP001219525">
    <property type="component" value="Unassembled WGS sequence"/>
</dbReference>
<evidence type="ECO:0000313" key="2">
    <source>
        <dbReference type="EMBL" id="KAJ7195227.1"/>
    </source>
</evidence>
<keyword evidence="3" id="KW-1185">Reference proteome</keyword>
<reference evidence="2" key="1">
    <citation type="submission" date="2023-03" db="EMBL/GenBank/DDBJ databases">
        <title>Massive genome expansion in bonnet fungi (Mycena s.s.) driven by repeated elements and novel gene families across ecological guilds.</title>
        <authorList>
            <consortium name="Lawrence Berkeley National Laboratory"/>
            <person name="Harder C.B."/>
            <person name="Miyauchi S."/>
            <person name="Viragh M."/>
            <person name="Kuo A."/>
            <person name="Thoen E."/>
            <person name="Andreopoulos B."/>
            <person name="Lu D."/>
            <person name="Skrede I."/>
            <person name="Drula E."/>
            <person name="Henrissat B."/>
            <person name="Morin E."/>
            <person name="Kohler A."/>
            <person name="Barry K."/>
            <person name="LaButti K."/>
            <person name="Morin E."/>
            <person name="Salamov A."/>
            <person name="Lipzen A."/>
            <person name="Mereny Z."/>
            <person name="Hegedus B."/>
            <person name="Baldrian P."/>
            <person name="Stursova M."/>
            <person name="Weitz H."/>
            <person name="Taylor A."/>
            <person name="Grigoriev I.V."/>
            <person name="Nagy L.G."/>
            <person name="Martin F."/>
            <person name="Kauserud H."/>
        </authorList>
    </citation>
    <scope>NUCLEOTIDE SEQUENCE</scope>
    <source>
        <strain evidence="2">9144</strain>
    </source>
</reference>
<name>A0AAD6Y7U1_9AGAR</name>
<evidence type="ECO:0000256" key="1">
    <source>
        <dbReference type="SAM" id="MobiDB-lite"/>
    </source>
</evidence>
<dbReference type="PANTHER" id="PTHR31912:SF34">
    <property type="entry name" value="NOTOCHORD-RELATED PROTEIN"/>
    <property type="match status" value="1"/>
</dbReference>
<accession>A0AAD6Y7U1</accession>
<evidence type="ECO:0000313" key="3">
    <source>
        <dbReference type="Proteomes" id="UP001219525"/>
    </source>
</evidence>
<feature type="compositionally biased region" description="Polar residues" evidence="1">
    <location>
        <begin position="1"/>
        <end position="13"/>
    </location>
</feature>
<dbReference type="PANTHER" id="PTHR31912">
    <property type="entry name" value="IP13529P"/>
    <property type="match status" value="1"/>
</dbReference>
<dbReference type="EMBL" id="JARJCW010000092">
    <property type="protein sequence ID" value="KAJ7195227.1"/>
    <property type="molecule type" value="Genomic_DNA"/>
</dbReference>
<protein>
    <submittedName>
        <fullName evidence="2">Uncharacterized protein</fullName>
    </submittedName>
</protein>
<comment type="caution">
    <text evidence="2">The sequence shown here is derived from an EMBL/GenBank/DDBJ whole genome shotgun (WGS) entry which is preliminary data.</text>
</comment>
<sequence>MQANTSSFEQSHASRPGMFDEPASNWEPRPSPPLNYFAGSLGDDSDLIDISMEPFHHDPEVERKNLARQALEMLLRAEELDEFDLDEDDEVSDDIPEGDPQYFPYPNRVNMLLDIIDNLPRLRLSTSHFKIILWLLKQCHVRNVPSYNAFRKLQTGLEEVTGPVSEVWQAERWKEISPSELTPMFSRGLRQFYINEVAEMDDGMKVIPIAWIKRNGELCGDCLEVVPDTAGWKVLPPREKPSNFIPVSRFRYNYYDIVERVGDQITWAADTPNFQMPDSMRNLADGDDLYVVFIPLWADDVSGNKSKQYNKHMNVYMVNSNLPGQLLQQEFFVRFVSTSPSASSPEQFSAIKKQIVETQKDPIWCILRVPGLPADNPQQSEEASHLGGNANLKCRRCMVGGPHEHTESDEGYHALHLPGIARTAAETKETLLKQIHLAMYGVKARIDELQTATGVKDKAREMQSNAPGRTNDAIAAELKVWFDAQPGDKVNPLLDIAGLDPNRDTPVEILHTILLGIMKYTWHMLWSSWSAKEAELFTIRLQSTDIDGLDIPPIRAAYMMQYKNNLIGKHFKTLIVTSRALLIASELDRLRSMMSSPGPAPPDDVVTWFRNRRCSDALSGLPHLILGLPALMVVYPASWSIRIIGPAWSLIVLYFAPALALWRIGTPVDSQILPAPSGCLPNAPSALRDLIRALCNHSRYSEPFTYLRLQFCDFGPALCLCQFIDPACIPTLAPRYTDGTPRAHPSSVQLSSVFRALHLLATSSLCLRHRISARFHPASLPDPCALVRSTVGPLV</sequence>
<dbReference type="AlphaFoldDB" id="A0AAD6Y7U1"/>